<dbReference type="Pfam" id="PF01869">
    <property type="entry name" value="BcrAD_BadFG"/>
    <property type="match status" value="1"/>
</dbReference>
<evidence type="ECO:0000313" key="2">
    <source>
        <dbReference type="EMBL" id="RCW51863.1"/>
    </source>
</evidence>
<dbReference type="Proteomes" id="UP000252415">
    <property type="component" value="Unassembled WGS sequence"/>
</dbReference>
<feature type="domain" description="ATPase BadF/BadG/BcrA/BcrD type" evidence="1">
    <location>
        <begin position="31"/>
        <end position="326"/>
    </location>
</feature>
<dbReference type="PANTHER" id="PTHR43190:SF3">
    <property type="entry name" value="N-ACETYL-D-GLUCOSAMINE KINASE"/>
    <property type="match status" value="1"/>
</dbReference>
<dbReference type="InterPro" id="IPR002731">
    <property type="entry name" value="ATPase_BadF"/>
</dbReference>
<proteinExistence type="predicted"/>
<name>A0A368W933_9BACL</name>
<comment type="caution">
    <text evidence="2">The sequence shown here is derived from an EMBL/GenBank/DDBJ whole genome shotgun (WGS) entry which is preliminary data.</text>
</comment>
<reference evidence="2 3" key="1">
    <citation type="submission" date="2018-07" db="EMBL/GenBank/DDBJ databases">
        <title>Genomic Encyclopedia of Type Strains, Phase III (KMG-III): the genomes of soil and plant-associated and newly described type strains.</title>
        <authorList>
            <person name="Whitman W."/>
        </authorList>
    </citation>
    <scope>NUCLEOTIDE SEQUENCE [LARGE SCALE GENOMIC DNA]</scope>
    <source>
        <strain evidence="2 3">CECT 7506</strain>
    </source>
</reference>
<keyword evidence="2" id="KW-0418">Kinase</keyword>
<dbReference type="Gene3D" id="3.30.420.40">
    <property type="match status" value="2"/>
</dbReference>
<keyword evidence="2" id="KW-0808">Transferase</keyword>
<dbReference type="EMBL" id="QPJD01000001">
    <property type="protein sequence ID" value="RCW51863.1"/>
    <property type="molecule type" value="Genomic_DNA"/>
</dbReference>
<accession>A0A368W933</accession>
<evidence type="ECO:0000259" key="1">
    <source>
        <dbReference type="Pfam" id="PF01869"/>
    </source>
</evidence>
<keyword evidence="3" id="KW-1185">Reference proteome</keyword>
<gene>
    <name evidence="2" type="ORF">DFP97_101206</name>
</gene>
<dbReference type="PANTHER" id="PTHR43190">
    <property type="entry name" value="N-ACETYL-D-GLUCOSAMINE KINASE"/>
    <property type="match status" value="1"/>
</dbReference>
<dbReference type="GO" id="GO:0016301">
    <property type="term" value="F:kinase activity"/>
    <property type="evidence" value="ECO:0007669"/>
    <property type="project" value="UniProtKB-KW"/>
</dbReference>
<evidence type="ECO:0000313" key="3">
    <source>
        <dbReference type="Proteomes" id="UP000252415"/>
    </source>
</evidence>
<dbReference type="SUPFAM" id="SSF53067">
    <property type="entry name" value="Actin-like ATPase domain"/>
    <property type="match status" value="2"/>
</dbReference>
<sequence>MFYAKSIPNDSFKLITKNISPFGSVILIIFLGVDAGGSKTHALLVDEAGRVLGRGLGGNGNHQTAFEETKRNIEGACGQALRDAGVMKEQVTFAYFGLAGADREPDYAILRPMIASLGYERHAIACDTMIGMRAGTNRPYGAVIISGTGFNAAARNPQGDELQYGGFGYLFGDGQGSGTDLAIHAFRSAIRAWEGREQPTLLSVLVPQRLGYKSVQDMYDDALDNGKRPSHELAKVMFEAASQGDAVAIRILHKTGREHGNAVNALIKRLGMERESFDIVLTGSVLSRGSSPHMINGIKEAIAEAAPYAKTIKLTADPVVGAVMSAMDNSGITIEAATDAALRRITF</sequence>
<protein>
    <submittedName>
        <fullName evidence="2">N-acetylglucosamine kinase-like BadF-type ATPase</fullName>
    </submittedName>
</protein>
<organism evidence="2 3">
    <name type="scientific">Paenibacillus prosopidis</name>
    <dbReference type="NCBI Taxonomy" id="630520"/>
    <lineage>
        <taxon>Bacteria</taxon>
        <taxon>Bacillati</taxon>
        <taxon>Bacillota</taxon>
        <taxon>Bacilli</taxon>
        <taxon>Bacillales</taxon>
        <taxon>Paenibacillaceae</taxon>
        <taxon>Paenibacillus</taxon>
    </lineage>
</organism>
<dbReference type="InterPro" id="IPR043129">
    <property type="entry name" value="ATPase_NBD"/>
</dbReference>
<dbReference type="AlphaFoldDB" id="A0A368W933"/>
<dbReference type="CDD" id="cd24007">
    <property type="entry name" value="ASKHA_NBD_eukNAGK-like"/>
    <property type="match status" value="1"/>
</dbReference>
<dbReference type="InterPro" id="IPR052519">
    <property type="entry name" value="Euk-type_GlcNAc_Kinase"/>
</dbReference>